<evidence type="ECO:0000313" key="3">
    <source>
        <dbReference type="EMBL" id="UWP59168.1"/>
    </source>
</evidence>
<dbReference type="InterPro" id="IPR027417">
    <property type="entry name" value="P-loop_NTPase"/>
</dbReference>
<comment type="similarity">
    <text evidence="1">Belongs to the GSP E family.</text>
</comment>
<gene>
    <name evidence="3" type="ORF">NQ502_17655</name>
</gene>
<dbReference type="Gene3D" id="3.30.450.90">
    <property type="match status" value="1"/>
</dbReference>
<organism evidence="3 4">
    <name type="scientific">Ruminococcus gauvreauii</name>
    <dbReference type="NCBI Taxonomy" id="438033"/>
    <lineage>
        <taxon>Bacteria</taxon>
        <taxon>Bacillati</taxon>
        <taxon>Bacillota</taxon>
        <taxon>Clostridia</taxon>
        <taxon>Eubacteriales</taxon>
        <taxon>Oscillospiraceae</taxon>
        <taxon>Ruminococcus</taxon>
    </lineage>
</organism>
<dbReference type="InterPro" id="IPR001482">
    <property type="entry name" value="T2SS/T4SS_dom"/>
</dbReference>
<dbReference type="SMART" id="SM00382">
    <property type="entry name" value="AAA"/>
    <property type="match status" value="1"/>
</dbReference>
<name>A0ABY5VGL7_9FIRM</name>
<keyword evidence="4" id="KW-1185">Reference proteome</keyword>
<dbReference type="NCBIfam" id="TIGR01420">
    <property type="entry name" value="pilT_fam"/>
    <property type="match status" value="1"/>
</dbReference>
<proteinExistence type="inferred from homology"/>
<dbReference type="Proteomes" id="UP001060164">
    <property type="component" value="Chromosome"/>
</dbReference>
<dbReference type="SUPFAM" id="SSF52540">
    <property type="entry name" value="P-loop containing nucleoside triphosphate hydrolases"/>
    <property type="match status" value="1"/>
</dbReference>
<protein>
    <submittedName>
        <fullName evidence="3">Type IV pilus twitching motility protein PilT</fullName>
    </submittedName>
</protein>
<evidence type="ECO:0000313" key="4">
    <source>
        <dbReference type="Proteomes" id="UP001060164"/>
    </source>
</evidence>
<dbReference type="InterPro" id="IPR003593">
    <property type="entry name" value="AAA+_ATPase"/>
</dbReference>
<dbReference type="InterPro" id="IPR050921">
    <property type="entry name" value="T4SS_GSP_E_ATPase"/>
</dbReference>
<feature type="domain" description="Bacterial type II secretion system protein E" evidence="2">
    <location>
        <begin position="193"/>
        <end position="207"/>
    </location>
</feature>
<dbReference type="CDD" id="cd01131">
    <property type="entry name" value="PilT"/>
    <property type="match status" value="1"/>
</dbReference>
<dbReference type="PROSITE" id="PS00662">
    <property type="entry name" value="T2SP_E"/>
    <property type="match status" value="1"/>
</dbReference>
<dbReference type="Pfam" id="PF00437">
    <property type="entry name" value="T2SSE"/>
    <property type="match status" value="1"/>
</dbReference>
<reference evidence="3" key="1">
    <citation type="journal article" date="2022" name="Cell">
        <title>Design, construction, and in vivo augmentation of a complex gut microbiome.</title>
        <authorList>
            <person name="Cheng A.G."/>
            <person name="Ho P.Y."/>
            <person name="Aranda-Diaz A."/>
            <person name="Jain S."/>
            <person name="Yu F.B."/>
            <person name="Meng X."/>
            <person name="Wang M."/>
            <person name="Iakiviak M."/>
            <person name="Nagashima K."/>
            <person name="Zhao A."/>
            <person name="Murugkar P."/>
            <person name="Patil A."/>
            <person name="Atabakhsh K."/>
            <person name="Weakley A."/>
            <person name="Yan J."/>
            <person name="Brumbaugh A.R."/>
            <person name="Higginbottom S."/>
            <person name="Dimas A."/>
            <person name="Shiver A.L."/>
            <person name="Deutschbauer A."/>
            <person name="Neff N."/>
            <person name="Sonnenburg J.L."/>
            <person name="Huang K.C."/>
            <person name="Fischbach M.A."/>
        </authorList>
    </citation>
    <scope>NUCLEOTIDE SEQUENCE</scope>
    <source>
        <strain evidence="3">DSM 19829</strain>
    </source>
</reference>
<evidence type="ECO:0000259" key="2">
    <source>
        <dbReference type="PROSITE" id="PS00662"/>
    </source>
</evidence>
<dbReference type="RefSeq" id="WP_028528764.1">
    <property type="nucleotide sequence ID" value="NZ_CABLBR010000014.1"/>
</dbReference>
<sequence>MYDMDQIILMARQEEASDVHISAGLPLVFRVHGVLIPALAQPDEESAEVMIRGLLNERQLKVLEEGRDLDFSLQTSDGNRQRVNVFRQQGKLAATIRLLNSSIPTLEQLHLSKKLYELAEEPRGLILVTGPTGSGKSTTLASMIEHVNQTRAVHILTIEDPVEYHYDGKMALIHQRETGRDVGDFASALRSALREDPDIIMVGEMRDYETIMAALTAAETGHLVLSTLHTTGAAQTIDRVIDACPSGSQNQVRTQLAGVLKGVITQCLMPSVNGGGRFAATEILLGTDAVGNMIRENKSHQLASVMQSNAAAGMHTLNMDLVRMVSEGRISKETAFQYTNDRRDLEQYF</sequence>
<dbReference type="Gene3D" id="3.40.50.300">
    <property type="entry name" value="P-loop containing nucleotide triphosphate hydrolases"/>
    <property type="match status" value="1"/>
</dbReference>
<dbReference type="PANTHER" id="PTHR30486:SF16">
    <property type="entry name" value="TWITCHING MOTILITY PROTEIN PILT"/>
    <property type="match status" value="1"/>
</dbReference>
<evidence type="ECO:0000256" key="1">
    <source>
        <dbReference type="ARBA" id="ARBA00006611"/>
    </source>
</evidence>
<dbReference type="EMBL" id="CP102290">
    <property type="protein sequence ID" value="UWP59168.1"/>
    <property type="molecule type" value="Genomic_DNA"/>
</dbReference>
<dbReference type="PANTHER" id="PTHR30486">
    <property type="entry name" value="TWITCHING MOTILITY PROTEIN PILT"/>
    <property type="match status" value="1"/>
</dbReference>
<dbReference type="InterPro" id="IPR006321">
    <property type="entry name" value="PilT/PilU"/>
</dbReference>
<accession>A0ABY5VGL7</accession>